<feature type="domain" description="Peptidase C39-like" evidence="2">
    <location>
        <begin position="112"/>
        <end position="220"/>
    </location>
</feature>
<proteinExistence type="predicted"/>
<evidence type="ECO:0000259" key="2">
    <source>
        <dbReference type="Pfam" id="PF13529"/>
    </source>
</evidence>
<accession>A0AAE9XH62</accession>
<protein>
    <submittedName>
        <fullName evidence="3">C39 family peptidase</fullName>
    </submittedName>
</protein>
<dbReference type="Proteomes" id="UP001179600">
    <property type="component" value="Chromosome"/>
</dbReference>
<dbReference type="AlphaFoldDB" id="A0AAE9XH62"/>
<gene>
    <name evidence="3" type="ORF">PML95_05530</name>
</gene>
<dbReference type="Pfam" id="PF13529">
    <property type="entry name" value="Peptidase_C39_2"/>
    <property type="match status" value="1"/>
</dbReference>
<evidence type="ECO:0000256" key="1">
    <source>
        <dbReference type="SAM" id="Phobius"/>
    </source>
</evidence>
<evidence type="ECO:0000313" key="3">
    <source>
        <dbReference type="EMBL" id="WCG21870.1"/>
    </source>
</evidence>
<dbReference type="InterPro" id="IPR039564">
    <property type="entry name" value="Peptidase_C39-like"/>
</dbReference>
<sequence>MNNGNRKRRKLKCSVKLFIVSVLLVISVGMLIKEQKQNQALAQKVGAITEANAKKKTQIESLKFERDFPQQSYAQKTNEELEKEQRSPYLILQTDERYRDLHYGGGLRDTLDINGCAIASLTIVDSILKEALTEPTVVLDWAKDDYFTDGGTSWAIFPAFAKEFDYEFEDLGDNIENALRYLDAGNPVVVSAKPGYFTTVGHIMVLTDYTDEGLRLLDPNDNLRKQHSLTAYPVDEVKGEFMHYWGFKKS</sequence>
<evidence type="ECO:0000313" key="4">
    <source>
        <dbReference type="Proteomes" id="UP001179600"/>
    </source>
</evidence>
<dbReference type="EMBL" id="CP116507">
    <property type="protein sequence ID" value="WCG21870.1"/>
    <property type="molecule type" value="Genomic_DNA"/>
</dbReference>
<keyword evidence="1" id="KW-1133">Transmembrane helix</keyword>
<dbReference type="Gene3D" id="3.90.70.10">
    <property type="entry name" value="Cysteine proteinases"/>
    <property type="match status" value="1"/>
</dbReference>
<keyword evidence="1" id="KW-0472">Membrane</keyword>
<keyword evidence="1" id="KW-0812">Transmembrane</keyword>
<dbReference type="RefSeq" id="WP_272163015.1">
    <property type="nucleotide sequence ID" value="NZ_CP116507.1"/>
</dbReference>
<name>A0AAE9XH62_9ENTE</name>
<organism evidence="3 4">
    <name type="scientific">Vagococcus lutrae</name>
    <dbReference type="NCBI Taxonomy" id="81947"/>
    <lineage>
        <taxon>Bacteria</taxon>
        <taxon>Bacillati</taxon>
        <taxon>Bacillota</taxon>
        <taxon>Bacilli</taxon>
        <taxon>Lactobacillales</taxon>
        <taxon>Enterococcaceae</taxon>
        <taxon>Vagococcus</taxon>
    </lineage>
</organism>
<reference evidence="3" key="1">
    <citation type="submission" date="2023-01" db="EMBL/GenBank/DDBJ databases">
        <title>Oxazolidinone resistance genes in florfenicol resistant enterococci from beef cattle and veal calves at slaughter.</title>
        <authorList>
            <person name="Biggel M."/>
        </authorList>
    </citation>
    <scope>NUCLEOTIDE SEQUENCE</scope>
    <source>
        <strain evidence="3">K204-1</strain>
    </source>
</reference>
<feature type="transmembrane region" description="Helical" evidence="1">
    <location>
        <begin position="15"/>
        <end position="32"/>
    </location>
</feature>